<comment type="caution">
    <text evidence="1">The sequence shown here is derived from an EMBL/GenBank/DDBJ whole genome shotgun (WGS) entry which is preliminary data.</text>
</comment>
<dbReference type="EMBL" id="DTMM01000173">
    <property type="protein sequence ID" value="HFT93914.1"/>
    <property type="molecule type" value="Genomic_DNA"/>
</dbReference>
<proteinExistence type="predicted"/>
<evidence type="ECO:0000313" key="1">
    <source>
        <dbReference type="EMBL" id="HFT93914.1"/>
    </source>
</evidence>
<accession>A0A7C3R083</accession>
<protein>
    <submittedName>
        <fullName evidence="1">Uncharacterized protein</fullName>
    </submittedName>
</protein>
<reference evidence="1" key="1">
    <citation type="journal article" date="2020" name="mSystems">
        <title>Genome- and Community-Level Interaction Insights into Carbon Utilization and Element Cycling Functions of Hydrothermarchaeota in Hydrothermal Sediment.</title>
        <authorList>
            <person name="Zhou Z."/>
            <person name="Liu Y."/>
            <person name="Xu W."/>
            <person name="Pan J."/>
            <person name="Luo Z.H."/>
            <person name="Li M."/>
        </authorList>
    </citation>
    <scope>NUCLEOTIDE SEQUENCE [LARGE SCALE GENOMIC DNA]</scope>
    <source>
        <strain evidence="1">SpSt-902</strain>
    </source>
</reference>
<name>A0A7C3R083_9BACT</name>
<organism evidence="1">
    <name type="scientific">Leptospirillum ferriphilum</name>
    <dbReference type="NCBI Taxonomy" id="178606"/>
    <lineage>
        <taxon>Bacteria</taxon>
        <taxon>Pseudomonadati</taxon>
        <taxon>Nitrospirota</taxon>
        <taxon>Nitrospiria</taxon>
        <taxon>Nitrospirales</taxon>
        <taxon>Nitrospiraceae</taxon>
        <taxon>Leptospirillum</taxon>
    </lineage>
</organism>
<sequence length="189" mass="21477">MFPINSRKSSEMVLENDKTYRITAFPFVRKFLLFLFIFAFWSVIHSGTAFANSLDKRITLTTTLSHQVVAGAPIPLKIQVHPAPTRQKPVHLHVYIDQKMAQMVTLTRRITHLKLPSLTPGKHTIIFIEANPLTHQPMEGASRMTGMKDKDMDMEMKDSGKGMGMMDDNLSSIPARFRLKTLTLVVEPR</sequence>
<gene>
    <name evidence="1" type="ORF">ENX03_08290</name>
</gene>
<dbReference type="AlphaFoldDB" id="A0A7C3R083"/>